<evidence type="ECO:0000313" key="2">
    <source>
        <dbReference type="EMBL" id="AXE40046.1"/>
    </source>
</evidence>
<accession>A0A344UXP8</accession>
<reference evidence="2 3" key="1">
    <citation type="submission" date="2017-12" db="EMBL/GenBank/DDBJ databases">
        <title>The whole genome sequence of the Acidipropionibacterium virtanenii sp. nov. type strain JS278.</title>
        <authorList>
            <person name="Laine P."/>
            <person name="Deptula P."/>
            <person name="Varmanen P."/>
            <person name="Auvinen P."/>
        </authorList>
    </citation>
    <scope>NUCLEOTIDE SEQUENCE [LARGE SCALE GENOMIC DNA]</scope>
    <source>
        <strain evidence="2 3">JS278</strain>
    </source>
</reference>
<dbReference type="AlphaFoldDB" id="A0A344UXP8"/>
<protein>
    <submittedName>
        <fullName evidence="2">Uncharacterized protein</fullName>
    </submittedName>
</protein>
<evidence type="ECO:0000313" key="3">
    <source>
        <dbReference type="Proteomes" id="UP000251995"/>
    </source>
</evidence>
<gene>
    <name evidence="2" type="ORF">JS278_02912</name>
</gene>
<name>A0A344UXP8_9ACTN</name>
<keyword evidence="3" id="KW-1185">Reference proteome</keyword>
<sequence>MTRRFRIRIPGLLRSTARTRRRGSWGVSVKRRGRPRRSVTVRTGGRRRRARR</sequence>
<dbReference type="RefSeq" id="WP_181833752.1">
    <property type="nucleotide sequence ID" value="NZ_CP025198.1"/>
</dbReference>
<dbReference type="EMBL" id="CP025198">
    <property type="protein sequence ID" value="AXE40046.1"/>
    <property type="molecule type" value="Genomic_DNA"/>
</dbReference>
<dbReference type="Proteomes" id="UP000251995">
    <property type="component" value="Chromosome"/>
</dbReference>
<organism evidence="2 3">
    <name type="scientific">Acidipropionibacterium virtanenii</name>
    <dbReference type="NCBI Taxonomy" id="2057246"/>
    <lineage>
        <taxon>Bacteria</taxon>
        <taxon>Bacillati</taxon>
        <taxon>Actinomycetota</taxon>
        <taxon>Actinomycetes</taxon>
        <taxon>Propionibacteriales</taxon>
        <taxon>Propionibacteriaceae</taxon>
        <taxon>Acidipropionibacterium</taxon>
    </lineage>
</organism>
<evidence type="ECO:0000256" key="1">
    <source>
        <dbReference type="SAM" id="MobiDB-lite"/>
    </source>
</evidence>
<feature type="region of interest" description="Disordered" evidence="1">
    <location>
        <begin position="18"/>
        <end position="52"/>
    </location>
</feature>
<proteinExistence type="predicted"/>
<dbReference type="KEGG" id="acij:JS278_02912"/>